<dbReference type="GO" id="GO:0016020">
    <property type="term" value="C:membrane"/>
    <property type="evidence" value="ECO:0007669"/>
    <property type="project" value="UniProtKB-SubCell"/>
</dbReference>
<proteinExistence type="inferred from homology"/>
<dbReference type="Gene3D" id="1.20.1510.10">
    <property type="entry name" value="Cation efflux protein transmembrane domain"/>
    <property type="match status" value="1"/>
</dbReference>
<dbReference type="GO" id="GO:0006882">
    <property type="term" value="P:intracellular zinc ion homeostasis"/>
    <property type="evidence" value="ECO:0007669"/>
    <property type="project" value="TreeGrafter"/>
</dbReference>
<evidence type="ECO:0000313" key="15">
    <source>
        <dbReference type="RefSeq" id="XP_025411085.1"/>
    </source>
</evidence>
<dbReference type="Pfam" id="PF16916">
    <property type="entry name" value="ZT_dimer"/>
    <property type="match status" value="1"/>
</dbReference>
<evidence type="ECO:0000259" key="9">
    <source>
        <dbReference type="Pfam" id="PF01545"/>
    </source>
</evidence>
<dbReference type="InterPro" id="IPR058533">
    <property type="entry name" value="Cation_efflux_TM"/>
</dbReference>
<dbReference type="RefSeq" id="XP_025411084.1">
    <property type="nucleotide sequence ID" value="XM_025555299.1"/>
</dbReference>
<dbReference type="PANTHER" id="PTHR45820:SF9">
    <property type="entry name" value="FI23527P1"/>
    <property type="match status" value="1"/>
</dbReference>
<feature type="transmembrane region" description="Helical" evidence="8">
    <location>
        <begin position="43"/>
        <end position="62"/>
    </location>
</feature>
<protein>
    <submittedName>
        <fullName evidence="11 13 14">Zinc transporter 1</fullName>
    </submittedName>
</protein>
<dbReference type="Proteomes" id="UP000694846">
    <property type="component" value="Unplaced"/>
</dbReference>
<keyword evidence="12" id="KW-1185">Reference proteome</keyword>
<feature type="domain" description="Cation efflux protein transmembrane" evidence="9">
    <location>
        <begin position="116"/>
        <end position="281"/>
    </location>
</feature>
<dbReference type="GO" id="GO:0010312">
    <property type="term" value="P:detoxification of zinc ion"/>
    <property type="evidence" value="ECO:0007669"/>
    <property type="project" value="TreeGrafter"/>
</dbReference>
<evidence type="ECO:0000313" key="13">
    <source>
        <dbReference type="RefSeq" id="XP_025411083.1"/>
    </source>
</evidence>
<dbReference type="OrthoDB" id="29444at2759"/>
<evidence type="ECO:0000256" key="8">
    <source>
        <dbReference type="SAM" id="Phobius"/>
    </source>
</evidence>
<feature type="transmembrane region" description="Helical" evidence="8">
    <location>
        <begin position="225"/>
        <end position="243"/>
    </location>
</feature>
<evidence type="ECO:0000256" key="2">
    <source>
        <dbReference type="ARBA" id="ARBA00008873"/>
    </source>
</evidence>
<dbReference type="RefSeq" id="XP_025411083.1">
    <property type="nucleotide sequence ID" value="XM_025555298.1"/>
</dbReference>
<keyword evidence="6 8" id="KW-1133">Transmembrane helix</keyword>
<keyword evidence="3" id="KW-0813">Transport</keyword>
<evidence type="ECO:0000313" key="14">
    <source>
        <dbReference type="RefSeq" id="XP_025411084.1"/>
    </source>
</evidence>
<dbReference type="SUPFAM" id="SSF161111">
    <property type="entry name" value="Cation efflux protein transmembrane domain-like"/>
    <property type="match status" value="1"/>
</dbReference>
<dbReference type="InterPro" id="IPR002524">
    <property type="entry name" value="Cation_efflux"/>
</dbReference>
<evidence type="ECO:0000256" key="3">
    <source>
        <dbReference type="ARBA" id="ARBA00022448"/>
    </source>
</evidence>
<dbReference type="InterPro" id="IPR027470">
    <property type="entry name" value="Cation_efflux_CTD"/>
</dbReference>
<organism evidence="11">
    <name type="scientific">Sipha flava</name>
    <name type="common">yellow sugarcane aphid</name>
    <dbReference type="NCBI Taxonomy" id="143950"/>
    <lineage>
        <taxon>Eukaryota</taxon>
        <taxon>Metazoa</taxon>
        <taxon>Ecdysozoa</taxon>
        <taxon>Arthropoda</taxon>
        <taxon>Hexapoda</taxon>
        <taxon>Insecta</taxon>
        <taxon>Pterygota</taxon>
        <taxon>Neoptera</taxon>
        <taxon>Paraneoptera</taxon>
        <taxon>Hemiptera</taxon>
        <taxon>Sternorrhyncha</taxon>
        <taxon>Aphidomorpha</taxon>
        <taxon>Aphidoidea</taxon>
        <taxon>Aphididae</taxon>
        <taxon>Sipha</taxon>
    </lineage>
</organism>
<feature type="domain" description="Cation efflux protein cytoplasmic" evidence="10">
    <location>
        <begin position="285"/>
        <end position="328"/>
    </location>
</feature>
<dbReference type="InterPro" id="IPR027469">
    <property type="entry name" value="Cation_efflux_TMD_sf"/>
</dbReference>
<comment type="subcellular location">
    <subcellularLocation>
        <location evidence="1">Membrane</location>
        <topology evidence="1">Multi-pass membrane protein</topology>
    </subcellularLocation>
</comment>
<sequence>MSIKKVLRAINPHPVHEVILLTLCFFLVQLVFSHITHALTLLVDSYHVLCKLIYLIGTVLSIKNKEYEEICLNEECLEKIVNDQIDSPVVPKIAIISKSSHISSSSCVHPHPEKKLKNTFGWARIEVVLMLGGCVFLASLSFSLVVEAIQTLIHINHQDPMHQPIGVFIVGFVGIIIHGLCYLLLGGLATQNAAIPDQEGITTPLNSRLFLRQKIQVKNCSPREICRDVVGCTMVMICSIIVYFTDPSIAKYVDPGMSIISAAILLFLKYPMMKESCLILLQTMPDHINIDEICKDLLKTFPDIVNVHELHIWQLNEEKIISTAHIIFLNPKDYLKINKAVINFFHENGILEVTIQPEFFKDDQNIQMVPEYGMGQCLVQCYNKIECFERSCCEPNEIESIEPC</sequence>
<keyword evidence="5" id="KW-0862">Zinc</keyword>
<evidence type="ECO:0000313" key="11">
    <source>
        <dbReference type="EMBL" id="MBY83424.1"/>
    </source>
</evidence>
<dbReference type="NCBIfam" id="TIGR01297">
    <property type="entry name" value="CDF"/>
    <property type="match status" value="1"/>
</dbReference>
<dbReference type="EMBL" id="GGMS01014221">
    <property type="protein sequence ID" value="MBY83424.1"/>
    <property type="molecule type" value="Transcribed_RNA"/>
</dbReference>
<dbReference type="RefSeq" id="XP_025411085.1">
    <property type="nucleotide sequence ID" value="XM_025555300.1"/>
</dbReference>
<evidence type="ECO:0000256" key="4">
    <source>
        <dbReference type="ARBA" id="ARBA00022692"/>
    </source>
</evidence>
<evidence type="ECO:0000256" key="6">
    <source>
        <dbReference type="ARBA" id="ARBA00022989"/>
    </source>
</evidence>
<keyword evidence="4 8" id="KW-0812">Transmembrane</keyword>
<gene>
    <name evidence="11" type="primary">SLC30A1</name>
    <name evidence="13 14 15" type="synonym">LOC112684010</name>
    <name evidence="11" type="ORF">g.92002</name>
</gene>
<evidence type="ECO:0000256" key="7">
    <source>
        <dbReference type="ARBA" id="ARBA00023136"/>
    </source>
</evidence>
<dbReference type="GO" id="GO:0005385">
    <property type="term" value="F:zinc ion transmembrane transporter activity"/>
    <property type="evidence" value="ECO:0007669"/>
    <property type="project" value="TreeGrafter"/>
</dbReference>
<evidence type="ECO:0000256" key="5">
    <source>
        <dbReference type="ARBA" id="ARBA00022833"/>
    </source>
</evidence>
<dbReference type="AlphaFoldDB" id="A0A2S2R0I2"/>
<comment type="similarity">
    <text evidence="2">Belongs to the cation diffusion facilitator (CDF) transporter (TC 2.A.4) family. SLC30A subfamily.</text>
</comment>
<name>A0A2S2R0I2_9HEMI</name>
<accession>A0A2S2R0I2</accession>
<reference evidence="13 14" key="2">
    <citation type="submission" date="2025-04" db="UniProtKB">
        <authorList>
            <consortium name="RefSeq"/>
        </authorList>
    </citation>
    <scope>IDENTIFICATION</scope>
    <source>
        <tissue evidence="13 14">Whole body</tissue>
    </source>
</reference>
<dbReference type="Pfam" id="PF01545">
    <property type="entry name" value="Cation_efflux"/>
    <property type="match status" value="1"/>
</dbReference>
<evidence type="ECO:0000256" key="1">
    <source>
        <dbReference type="ARBA" id="ARBA00004141"/>
    </source>
</evidence>
<feature type="transmembrane region" description="Helical" evidence="8">
    <location>
        <begin position="165"/>
        <end position="185"/>
    </location>
</feature>
<evidence type="ECO:0000259" key="10">
    <source>
        <dbReference type="Pfam" id="PF16916"/>
    </source>
</evidence>
<feature type="transmembrane region" description="Helical" evidence="8">
    <location>
        <begin position="127"/>
        <end position="153"/>
    </location>
</feature>
<evidence type="ECO:0000313" key="12">
    <source>
        <dbReference type="Proteomes" id="UP000694846"/>
    </source>
</evidence>
<reference evidence="11" key="1">
    <citation type="submission" date="2018-04" db="EMBL/GenBank/DDBJ databases">
        <title>Transcriptome assembly of Sipha flava.</title>
        <authorList>
            <person name="Scully E.D."/>
            <person name="Geib S.M."/>
            <person name="Palmer N.A."/>
            <person name="Koch K."/>
            <person name="Bradshaw J."/>
            <person name="Heng-Moss T."/>
            <person name="Sarath G."/>
        </authorList>
    </citation>
    <scope>NUCLEOTIDE SEQUENCE</scope>
</reference>
<keyword evidence="7 8" id="KW-0472">Membrane</keyword>
<dbReference type="PANTHER" id="PTHR45820">
    <property type="entry name" value="FI23527P1"/>
    <property type="match status" value="1"/>
</dbReference>